<name>A0ABW8EIC2_STRT5</name>
<accession>A0ABW8EIC2</accession>
<sequence>MSGVVVDAYATGLLSTTVTALPDGSHRWLRRPGAGAPQAFAPLTAGLRELVEEASPGPGARLLTGDPAPDGARAYAAPGPYSVAHWLITGGGPHAVPGGHSALTATLREVGALLAALHGRPVPEEARRPARAVVRLHAWLSGRTTAGGATAADLLGEAAVAPLLTWATQALGPADGHVLSHGAPGLGSLLPAAGAAPAVLLTGEDLCAAPRHFDLGWLAGELLEFRWLLGAAADPQVWQQLLDALFDGYGGDAAAAREGHLHGTALRVALHAHDTAAYIPASTGHARLYGLLATTLTEGAAA</sequence>
<dbReference type="SUPFAM" id="SSF56112">
    <property type="entry name" value="Protein kinase-like (PK-like)"/>
    <property type="match status" value="1"/>
</dbReference>
<reference evidence="1 2" key="1">
    <citation type="submission" date="2024-10" db="EMBL/GenBank/DDBJ databases">
        <title>The Natural Products Discovery Center: Release of the First 8490 Sequenced Strains for Exploring Actinobacteria Biosynthetic Diversity.</title>
        <authorList>
            <person name="Kalkreuter E."/>
            <person name="Kautsar S.A."/>
            <person name="Yang D."/>
            <person name="Bader C.D."/>
            <person name="Teijaro C.N."/>
            <person name="Fluegel L."/>
            <person name="Davis C.M."/>
            <person name="Simpson J.R."/>
            <person name="Lauterbach L."/>
            <person name="Steele A.D."/>
            <person name="Gui C."/>
            <person name="Meng S."/>
            <person name="Li G."/>
            <person name="Viehrig K."/>
            <person name="Ye F."/>
            <person name="Su P."/>
            <person name="Kiefer A.F."/>
            <person name="Nichols A."/>
            <person name="Cepeda A.J."/>
            <person name="Yan W."/>
            <person name="Fan B."/>
            <person name="Jiang Y."/>
            <person name="Adhikari A."/>
            <person name="Zheng C.-J."/>
            <person name="Schuster L."/>
            <person name="Cowan T.M."/>
            <person name="Smanski M.J."/>
            <person name="Chevrette M.G."/>
            <person name="De Carvalho L.P.S."/>
            <person name="Shen B."/>
        </authorList>
    </citation>
    <scope>NUCLEOTIDE SEQUENCE [LARGE SCALE GENOMIC DNA]</scope>
    <source>
        <strain evidence="1 2">NPDC087220</strain>
    </source>
</reference>
<comment type="caution">
    <text evidence="1">The sequence shown here is derived from an EMBL/GenBank/DDBJ whole genome shotgun (WGS) entry which is preliminary data.</text>
</comment>
<evidence type="ECO:0000313" key="2">
    <source>
        <dbReference type="Proteomes" id="UP001617351"/>
    </source>
</evidence>
<dbReference type="InterPro" id="IPR011009">
    <property type="entry name" value="Kinase-like_dom_sf"/>
</dbReference>
<organism evidence="1 2">
    <name type="scientific">Streptomyces toxytricini</name>
    <name type="common">Actinomyces toxytricini</name>
    <dbReference type="NCBI Taxonomy" id="67369"/>
    <lineage>
        <taxon>Bacteria</taxon>
        <taxon>Bacillati</taxon>
        <taxon>Actinomycetota</taxon>
        <taxon>Actinomycetes</taxon>
        <taxon>Kitasatosporales</taxon>
        <taxon>Streptomycetaceae</taxon>
        <taxon>Streptomyces</taxon>
    </lineage>
</organism>
<dbReference type="Proteomes" id="UP001617351">
    <property type="component" value="Unassembled WGS sequence"/>
</dbReference>
<evidence type="ECO:0000313" key="1">
    <source>
        <dbReference type="EMBL" id="MFJ2822969.1"/>
    </source>
</evidence>
<gene>
    <name evidence="1" type="ORF">ACIO7M_17915</name>
</gene>
<dbReference type="RefSeq" id="WP_402382028.1">
    <property type="nucleotide sequence ID" value="NZ_JBIUYY010000007.1"/>
</dbReference>
<keyword evidence="2" id="KW-1185">Reference proteome</keyword>
<protein>
    <recommendedName>
        <fullName evidence="3">Aminoglycoside phosphotransferase domain-containing protein</fullName>
    </recommendedName>
</protein>
<dbReference type="EMBL" id="JBIUYY010000007">
    <property type="protein sequence ID" value="MFJ2822969.1"/>
    <property type="molecule type" value="Genomic_DNA"/>
</dbReference>
<evidence type="ECO:0008006" key="3">
    <source>
        <dbReference type="Google" id="ProtNLM"/>
    </source>
</evidence>
<proteinExistence type="predicted"/>